<evidence type="ECO:0000313" key="2">
    <source>
        <dbReference type="EMBL" id="SFF06630.1"/>
    </source>
</evidence>
<keyword evidence="3" id="KW-1185">Reference proteome</keyword>
<evidence type="ECO:0000256" key="1">
    <source>
        <dbReference type="SAM" id="MobiDB-lite"/>
    </source>
</evidence>
<dbReference type="InParanoid" id="A0A1I2FPV8"/>
<protein>
    <recommendedName>
        <fullName evidence="4">Tetratricopeptide repeat-containing protein</fullName>
    </recommendedName>
</protein>
<evidence type="ECO:0000313" key="3">
    <source>
        <dbReference type="Proteomes" id="UP000181976"/>
    </source>
</evidence>
<reference evidence="2 3" key="1">
    <citation type="submission" date="2016-10" db="EMBL/GenBank/DDBJ databases">
        <authorList>
            <person name="de Groot N.N."/>
        </authorList>
    </citation>
    <scope>NUCLEOTIDE SEQUENCE [LARGE SCALE GENOMIC DNA]</scope>
    <source>
        <strain evidence="2 3">DSM 19012</strain>
    </source>
</reference>
<feature type="region of interest" description="Disordered" evidence="1">
    <location>
        <begin position="173"/>
        <end position="192"/>
    </location>
</feature>
<dbReference type="RefSeq" id="WP_010528309.1">
    <property type="nucleotide sequence ID" value="NZ_AFSL01000079.1"/>
</dbReference>
<sequence length="362" mass="41715">MARMRLIDLLSDPNKLSDQTLDMLKEVLETYPFFQAGRMLWVKNLHLLDHIRFNSELKLAAAFIPDRSKLFFLINNTELVAKPQVTDSTNKKDSDLSNNQESKLTSDLPLEDDGDVLTKKKDKDSPIKELQNSNQEKVLDEKSSKIGSDANYFNVEDAIITSTGERLSFSELSKKQAENGAEEDLQSEPQEHSNNLILPAADLLDYEKNVTSPGFSLEYDSSQNTVLDFDQGRSFSEWLYLLRHQPYNKDKENKPEEEAAKIKENPLRKNKMSLIDNFLNNVESQKRIVPKNDNSLPGEDFSLRSVQESDDLMTETLANIHIKQGRYQKAIEIFERLRLKYPEKSVYFANRIKEMEDLINNQ</sequence>
<feature type="compositionally biased region" description="Basic and acidic residues" evidence="1">
    <location>
        <begin position="116"/>
        <end position="127"/>
    </location>
</feature>
<dbReference type="OrthoDB" id="594666at2"/>
<feature type="compositionally biased region" description="Polar residues" evidence="1">
    <location>
        <begin position="96"/>
        <end position="105"/>
    </location>
</feature>
<name>A0A1I2FPV8_9BACT</name>
<organism evidence="2 3">
    <name type="scientific">Thermophagus xiamenensis</name>
    <dbReference type="NCBI Taxonomy" id="385682"/>
    <lineage>
        <taxon>Bacteria</taxon>
        <taxon>Pseudomonadati</taxon>
        <taxon>Bacteroidota</taxon>
        <taxon>Bacteroidia</taxon>
        <taxon>Marinilabiliales</taxon>
        <taxon>Marinilabiliaceae</taxon>
        <taxon>Thermophagus</taxon>
    </lineage>
</organism>
<dbReference type="EMBL" id="FONA01000032">
    <property type="protein sequence ID" value="SFF06630.1"/>
    <property type="molecule type" value="Genomic_DNA"/>
</dbReference>
<gene>
    <name evidence="2" type="ORF">SAMN05444380_13213</name>
</gene>
<evidence type="ECO:0008006" key="4">
    <source>
        <dbReference type="Google" id="ProtNLM"/>
    </source>
</evidence>
<dbReference type="AlphaFoldDB" id="A0A1I2FPV8"/>
<dbReference type="STRING" id="385682.SAMN05444380_13213"/>
<feature type="region of interest" description="Disordered" evidence="1">
    <location>
        <begin position="85"/>
        <end position="142"/>
    </location>
</feature>
<dbReference type="Proteomes" id="UP000181976">
    <property type="component" value="Unassembled WGS sequence"/>
</dbReference>
<dbReference type="eggNOG" id="ENOG502Z7TA">
    <property type="taxonomic scope" value="Bacteria"/>
</dbReference>
<proteinExistence type="predicted"/>
<accession>A0A1I2FPV8</accession>